<organism evidence="1 2">
    <name type="scientific">Batillaria attramentaria</name>
    <dbReference type="NCBI Taxonomy" id="370345"/>
    <lineage>
        <taxon>Eukaryota</taxon>
        <taxon>Metazoa</taxon>
        <taxon>Spiralia</taxon>
        <taxon>Lophotrochozoa</taxon>
        <taxon>Mollusca</taxon>
        <taxon>Gastropoda</taxon>
        <taxon>Caenogastropoda</taxon>
        <taxon>Sorbeoconcha</taxon>
        <taxon>Cerithioidea</taxon>
        <taxon>Batillariidae</taxon>
        <taxon>Batillaria</taxon>
    </lineage>
</organism>
<evidence type="ECO:0000313" key="1">
    <source>
        <dbReference type="EMBL" id="KAK7504224.1"/>
    </source>
</evidence>
<sequence>MSLSLVPLTTWQCWYRLAECRLKNSGKTQDTQQFISNQSVIFLDQVIKRPAHADSENVTRETLAPGNVINLTRDVWWWPGVQVCRWIYPEVWRAGQSLADDARVTSVPARRLEVTLETNLHGVFTTSERPAFALFSRLIKSQGRHVMTSSYQKVWKLMGISEQLPESVSKNQTCFV</sequence>
<protein>
    <submittedName>
        <fullName evidence="1">Uncharacterized protein</fullName>
    </submittedName>
</protein>
<dbReference type="AlphaFoldDB" id="A0ABD0LXB3"/>
<evidence type="ECO:0000313" key="2">
    <source>
        <dbReference type="Proteomes" id="UP001519460"/>
    </source>
</evidence>
<proteinExistence type="predicted"/>
<comment type="caution">
    <text evidence="1">The sequence shown here is derived from an EMBL/GenBank/DDBJ whole genome shotgun (WGS) entry which is preliminary data.</text>
</comment>
<dbReference type="Proteomes" id="UP001519460">
    <property type="component" value="Unassembled WGS sequence"/>
</dbReference>
<dbReference type="EMBL" id="JACVVK020000016">
    <property type="protein sequence ID" value="KAK7504224.1"/>
    <property type="molecule type" value="Genomic_DNA"/>
</dbReference>
<reference evidence="1 2" key="1">
    <citation type="journal article" date="2023" name="Sci. Data">
        <title>Genome assembly of the Korean intertidal mud-creeper Batillaria attramentaria.</title>
        <authorList>
            <person name="Patra A.K."/>
            <person name="Ho P.T."/>
            <person name="Jun S."/>
            <person name="Lee S.J."/>
            <person name="Kim Y."/>
            <person name="Won Y.J."/>
        </authorList>
    </citation>
    <scope>NUCLEOTIDE SEQUENCE [LARGE SCALE GENOMIC DNA]</scope>
    <source>
        <strain evidence="1">Wonlab-2016</strain>
    </source>
</reference>
<accession>A0ABD0LXB3</accession>
<keyword evidence="2" id="KW-1185">Reference proteome</keyword>
<name>A0ABD0LXB3_9CAEN</name>
<gene>
    <name evidence="1" type="ORF">BaRGS_00004528</name>
</gene>